<dbReference type="PANTHER" id="PTHR43434">
    <property type="entry name" value="PHOSPHOGLYCOLATE PHOSPHATASE"/>
    <property type="match status" value="1"/>
</dbReference>
<name>A0A830EZ42_9EURY</name>
<dbReference type="GO" id="GO:0008967">
    <property type="term" value="F:phosphoglycolate phosphatase activity"/>
    <property type="evidence" value="ECO:0007669"/>
    <property type="project" value="TreeGrafter"/>
</dbReference>
<dbReference type="GO" id="GO:0006281">
    <property type="term" value="P:DNA repair"/>
    <property type="evidence" value="ECO:0007669"/>
    <property type="project" value="TreeGrafter"/>
</dbReference>
<dbReference type="EMBL" id="BMPF01000001">
    <property type="protein sequence ID" value="GGL24090.1"/>
    <property type="molecule type" value="Genomic_DNA"/>
</dbReference>
<protein>
    <submittedName>
        <fullName evidence="2">Phosphoglycolate phosphatase</fullName>
    </submittedName>
</protein>
<dbReference type="SFLD" id="SFLDG01129">
    <property type="entry name" value="C1.5:_HAD__Beta-PGM__Phosphata"/>
    <property type="match status" value="1"/>
</dbReference>
<dbReference type="InterPro" id="IPR006439">
    <property type="entry name" value="HAD-SF_hydro_IA"/>
</dbReference>
<dbReference type="NCBIfam" id="TIGR01549">
    <property type="entry name" value="HAD-SF-IA-v1"/>
    <property type="match status" value="1"/>
</dbReference>
<keyword evidence="3" id="KW-1185">Reference proteome</keyword>
<comment type="similarity">
    <text evidence="1">Belongs to the HAD-like hydrolase superfamily.</text>
</comment>
<sequence>MTDQQIDPPGAETASGDAASYAGVVYDLDGTLVDLAVDWAAVERELHALLAEAGVDSDGLVTWELLEAAEDAGVGEAAEELISEHERAGAERARRLPHADELGDGTLPAAVCSLNCERACRIALEREGLLSRVRDVVGRDSLAGRERKPDPQPLLRAVASLGLEPHEVVFVGDAERDAETARRAGTGFRYV</sequence>
<evidence type="ECO:0000256" key="1">
    <source>
        <dbReference type="ARBA" id="ARBA00007958"/>
    </source>
</evidence>
<accession>A0A830EZ42</accession>
<dbReference type="Gene3D" id="1.10.150.240">
    <property type="entry name" value="Putative phosphatase, domain 2"/>
    <property type="match status" value="1"/>
</dbReference>
<dbReference type="AlphaFoldDB" id="A0A830EZ42"/>
<dbReference type="PANTHER" id="PTHR43434:SF1">
    <property type="entry name" value="PHOSPHOGLYCOLATE PHOSPHATASE"/>
    <property type="match status" value="1"/>
</dbReference>
<evidence type="ECO:0000313" key="2">
    <source>
        <dbReference type="EMBL" id="GGL24090.1"/>
    </source>
</evidence>
<dbReference type="Pfam" id="PF13419">
    <property type="entry name" value="HAD_2"/>
    <property type="match status" value="1"/>
</dbReference>
<dbReference type="InterPro" id="IPR050155">
    <property type="entry name" value="HAD-like_hydrolase_sf"/>
</dbReference>
<organism evidence="2 3">
    <name type="scientific">Halarchaeum grantii</name>
    <dbReference type="NCBI Taxonomy" id="1193105"/>
    <lineage>
        <taxon>Archaea</taxon>
        <taxon>Methanobacteriati</taxon>
        <taxon>Methanobacteriota</taxon>
        <taxon>Stenosarchaea group</taxon>
        <taxon>Halobacteria</taxon>
        <taxon>Halobacteriales</taxon>
        <taxon>Halobacteriaceae</taxon>
    </lineage>
</organism>
<dbReference type="Proteomes" id="UP000628840">
    <property type="component" value="Unassembled WGS sequence"/>
</dbReference>
<dbReference type="SUPFAM" id="SSF56784">
    <property type="entry name" value="HAD-like"/>
    <property type="match status" value="1"/>
</dbReference>
<comment type="caution">
    <text evidence="2">The sequence shown here is derived from an EMBL/GenBank/DDBJ whole genome shotgun (WGS) entry which is preliminary data.</text>
</comment>
<dbReference type="Gene3D" id="3.40.50.1000">
    <property type="entry name" value="HAD superfamily/HAD-like"/>
    <property type="match status" value="1"/>
</dbReference>
<dbReference type="InterPro" id="IPR036412">
    <property type="entry name" value="HAD-like_sf"/>
</dbReference>
<reference evidence="2 3" key="1">
    <citation type="journal article" date="2019" name="Int. J. Syst. Evol. Microbiol.">
        <title>The Global Catalogue of Microorganisms (GCM) 10K type strain sequencing project: providing services to taxonomists for standard genome sequencing and annotation.</title>
        <authorList>
            <consortium name="The Broad Institute Genomics Platform"/>
            <consortium name="The Broad Institute Genome Sequencing Center for Infectious Disease"/>
            <person name="Wu L."/>
            <person name="Ma J."/>
        </authorList>
    </citation>
    <scope>NUCLEOTIDE SEQUENCE [LARGE SCALE GENOMIC DNA]</scope>
    <source>
        <strain evidence="2 3">JCM 19585</strain>
    </source>
</reference>
<gene>
    <name evidence="2" type="ORF">GCM10009037_04500</name>
</gene>
<dbReference type="RefSeq" id="WP_425433157.1">
    <property type="nucleotide sequence ID" value="NZ_BMPF01000001.1"/>
</dbReference>
<dbReference type="InterPro" id="IPR023198">
    <property type="entry name" value="PGP-like_dom2"/>
</dbReference>
<dbReference type="InterPro" id="IPR023214">
    <property type="entry name" value="HAD_sf"/>
</dbReference>
<dbReference type="SFLD" id="SFLDS00003">
    <property type="entry name" value="Haloacid_Dehalogenase"/>
    <property type="match status" value="1"/>
</dbReference>
<dbReference type="InterPro" id="IPR041492">
    <property type="entry name" value="HAD_2"/>
</dbReference>
<evidence type="ECO:0000313" key="3">
    <source>
        <dbReference type="Proteomes" id="UP000628840"/>
    </source>
</evidence>
<proteinExistence type="inferred from homology"/>